<evidence type="ECO:0000313" key="2">
    <source>
        <dbReference type="Proteomes" id="UP000738359"/>
    </source>
</evidence>
<gene>
    <name evidence="1" type="ORF">BGZ70_003404</name>
</gene>
<sequence length="92" mass="10584">MTHKVFITDKAVVTGSLKMNGTKAYGIFQTNGKNFTFTIHDHDDAKSMSLIDAKWFLDHAFEEYNGALWLNMEQTLYFGDRVISVHVHPNYL</sequence>
<organism evidence="1 2">
    <name type="scientific">Mortierella alpina</name>
    <name type="common">Oleaginous fungus</name>
    <name type="synonym">Mortierella renispora</name>
    <dbReference type="NCBI Taxonomy" id="64518"/>
    <lineage>
        <taxon>Eukaryota</taxon>
        <taxon>Fungi</taxon>
        <taxon>Fungi incertae sedis</taxon>
        <taxon>Mucoromycota</taxon>
        <taxon>Mortierellomycotina</taxon>
        <taxon>Mortierellomycetes</taxon>
        <taxon>Mortierellales</taxon>
        <taxon>Mortierellaceae</taxon>
        <taxon>Mortierella</taxon>
    </lineage>
</organism>
<dbReference type="AlphaFoldDB" id="A0A9P6LWE0"/>
<name>A0A9P6LWE0_MORAP</name>
<dbReference type="EMBL" id="JAAAHY010001921">
    <property type="protein sequence ID" value="KAF9946115.1"/>
    <property type="molecule type" value="Genomic_DNA"/>
</dbReference>
<comment type="caution">
    <text evidence="1">The sequence shown here is derived from an EMBL/GenBank/DDBJ whole genome shotgun (WGS) entry which is preliminary data.</text>
</comment>
<dbReference type="OrthoDB" id="2368884at2759"/>
<reference evidence="1" key="1">
    <citation type="journal article" date="2020" name="Fungal Divers.">
        <title>Resolving the Mortierellaceae phylogeny through synthesis of multi-gene phylogenetics and phylogenomics.</title>
        <authorList>
            <person name="Vandepol N."/>
            <person name="Liber J."/>
            <person name="Desiro A."/>
            <person name="Na H."/>
            <person name="Kennedy M."/>
            <person name="Barry K."/>
            <person name="Grigoriev I.V."/>
            <person name="Miller A.N."/>
            <person name="O'Donnell K."/>
            <person name="Stajich J.E."/>
            <person name="Bonito G."/>
        </authorList>
    </citation>
    <scope>NUCLEOTIDE SEQUENCE</scope>
    <source>
        <strain evidence="1">CK1249</strain>
    </source>
</reference>
<accession>A0A9P6LWE0</accession>
<proteinExistence type="predicted"/>
<dbReference type="Proteomes" id="UP000738359">
    <property type="component" value="Unassembled WGS sequence"/>
</dbReference>
<keyword evidence="2" id="KW-1185">Reference proteome</keyword>
<protein>
    <submittedName>
        <fullName evidence="1">Uncharacterized protein</fullName>
    </submittedName>
</protein>
<evidence type="ECO:0000313" key="1">
    <source>
        <dbReference type="EMBL" id="KAF9946115.1"/>
    </source>
</evidence>